<proteinExistence type="inferred from homology"/>
<dbReference type="Gene3D" id="2.60.120.260">
    <property type="entry name" value="Galactose-binding domain-like"/>
    <property type="match status" value="1"/>
</dbReference>
<dbReference type="GO" id="GO:0004553">
    <property type="term" value="F:hydrolase activity, hydrolyzing O-glycosyl compounds"/>
    <property type="evidence" value="ECO:0007669"/>
    <property type="project" value="InterPro"/>
</dbReference>
<protein>
    <submittedName>
        <fullName evidence="8">Glycoside hydrolase family 2 TIM barrel</fullName>
    </submittedName>
</protein>
<dbReference type="PANTHER" id="PTHR42732">
    <property type="entry name" value="BETA-GALACTOSIDASE"/>
    <property type="match status" value="1"/>
</dbReference>
<evidence type="ECO:0000313" key="8">
    <source>
        <dbReference type="EMBL" id="EIC01318.1"/>
    </source>
</evidence>
<comment type="caution">
    <text evidence="8">The sequence shown here is derived from an EMBL/GenBank/DDBJ whole genome shotgun (WGS) entry which is preliminary data.</text>
</comment>
<dbReference type="OrthoDB" id="9801077at2"/>
<dbReference type="InterPro" id="IPR023230">
    <property type="entry name" value="Glyco_hydro_2_CS"/>
</dbReference>
<name>H7EMN3_9SPIR</name>
<comment type="similarity">
    <text evidence="1 4">Belongs to the glycosyl hydrolase 2 family.</text>
</comment>
<dbReference type="PRINTS" id="PR00132">
    <property type="entry name" value="GLHYDRLASE2"/>
</dbReference>
<evidence type="ECO:0000256" key="1">
    <source>
        <dbReference type="ARBA" id="ARBA00007401"/>
    </source>
</evidence>
<keyword evidence="9" id="KW-1185">Reference proteome</keyword>
<dbReference type="Gene3D" id="3.20.20.80">
    <property type="entry name" value="Glycosidases"/>
    <property type="match status" value="1"/>
</dbReference>
<dbReference type="eggNOG" id="COG3250">
    <property type="taxonomic scope" value="Bacteria"/>
</dbReference>
<dbReference type="InterPro" id="IPR013783">
    <property type="entry name" value="Ig-like_fold"/>
</dbReference>
<dbReference type="PATRIC" id="fig|907348.3.peg.2206"/>
<dbReference type="InterPro" id="IPR006104">
    <property type="entry name" value="Glyco_hydro_2_N"/>
</dbReference>
<gene>
    <name evidence="8" type="ORF">TresaDRAFT_0455</name>
</gene>
<dbReference type="GO" id="GO:0005975">
    <property type="term" value="P:carbohydrate metabolic process"/>
    <property type="evidence" value="ECO:0007669"/>
    <property type="project" value="InterPro"/>
</dbReference>
<dbReference type="InterPro" id="IPR051913">
    <property type="entry name" value="GH2_Domain-Containing"/>
</dbReference>
<dbReference type="InterPro" id="IPR006101">
    <property type="entry name" value="Glyco_hydro_2"/>
</dbReference>
<dbReference type="SUPFAM" id="SSF51445">
    <property type="entry name" value="(Trans)glycosidases"/>
    <property type="match status" value="1"/>
</dbReference>
<dbReference type="InterPro" id="IPR008979">
    <property type="entry name" value="Galactose-bd-like_sf"/>
</dbReference>
<dbReference type="Pfam" id="PF02837">
    <property type="entry name" value="Glyco_hydro_2_N"/>
    <property type="match status" value="1"/>
</dbReference>
<evidence type="ECO:0000259" key="5">
    <source>
        <dbReference type="Pfam" id="PF00703"/>
    </source>
</evidence>
<accession>H7EMN3</accession>
<dbReference type="AlphaFoldDB" id="H7EMN3"/>
<organism evidence="8 9">
    <name type="scientific">Treponema saccharophilum DSM 2985</name>
    <dbReference type="NCBI Taxonomy" id="907348"/>
    <lineage>
        <taxon>Bacteria</taxon>
        <taxon>Pseudomonadati</taxon>
        <taxon>Spirochaetota</taxon>
        <taxon>Spirochaetia</taxon>
        <taxon>Spirochaetales</taxon>
        <taxon>Treponemataceae</taxon>
        <taxon>Treponema</taxon>
    </lineage>
</organism>
<dbReference type="InterPro" id="IPR017853">
    <property type="entry name" value="GH"/>
</dbReference>
<evidence type="ECO:0000313" key="9">
    <source>
        <dbReference type="Proteomes" id="UP000003571"/>
    </source>
</evidence>
<dbReference type="SUPFAM" id="SSF49303">
    <property type="entry name" value="beta-Galactosidase/glucuronidase domain"/>
    <property type="match status" value="1"/>
</dbReference>
<dbReference type="SUPFAM" id="SSF49785">
    <property type="entry name" value="Galactose-binding domain-like"/>
    <property type="match status" value="1"/>
</dbReference>
<dbReference type="STRING" id="907348.TresaDRAFT_0455"/>
<sequence>MHCAADSDLFRKFGRRFRRSLLCRKFGFTLVVMAKIFLNDGWQYSPSFSAEKTMMDYAGDFETVRIPHAVAVTPFNSFPTEIYQKNSIYRRTFRTESGWKEGRVLLTVEGAAHCSEVFVNGRSVALHECGYTAFTVDLTDFLADEGGENVLAIRVDSRESLNQPPFGFVVDYMTYGGIYRDVYLDIRGKIRIDDVFVMAADGSVSTEVTVVASGAAPDGLCVRQKVVPADGAPMTASSGTVLAEFAVGVDASSFSGGKSLVKSRSECAGAEKWDVDSPFLYTLVTELVGAFGEILDESRVRFGFRSIRFDETGFYLNGRKIRLRGLNRHQSWPYIGYAAPKSMQREDADILKYELGLNEVRTSHYPQGRHFVDRCDEIGLLVFTEIPGWQHIGDEKWKDVAVENVRDMVLQYRNHPSVFIWGVRINESQDDDEFYARTNAVAHSLDSTRPTGGVRFLKHSSLLEDVYTFNDFSFHGPNDGCLPKKRVTDTRKGFMVTEYNGHMFPTKTFDCERLRTEHALRHAKVLDALAARDDCAGGSGWCAFDYNTHKDFGSGDYICYHGVMDMFRNPKMAAFVYASQQDASVSGDILDVTSSMDIGEHPGGARGDVFIITNADSVRMYVNDIFIKEYTAADSPFRNLPHGPILIDDYIGHRIVDEDGVPERNFAAVKSMLFALQKYGVNRLPLKVIMKGLLLWARGVTNPEHLRKLYGKYIGNWGGESVVYRFDSYRGGKIVRSVTREPMRSVSVKAFCRRTALREEETYDMAQVCLRAVDQNGNVQPFCQEAVTLRTEGAVELVGPSAVSLKGGMAGTYVRTAGGKGRGSLVVKDWTGTESRVEFDVE</sequence>
<dbReference type="InterPro" id="IPR006102">
    <property type="entry name" value="Ig-like_GH2"/>
</dbReference>
<feature type="domain" description="Glycoside hydrolase family 2 immunoglobulin-like beta-sandwich" evidence="5">
    <location>
        <begin position="191"/>
        <end position="305"/>
    </location>
</feature>
<dbReference type="Pfam" id="PF02836">
    <property type="entry name" value="Glyco_hydro_2_C"/>
    <property type="match status" value="1"/>
</dbReference>
<keyword evidence="3 4" id="KW-0326">Glycosidase</keyword>
<dbReference type="InterPro" id="IPR036156">
    <property type="entry name" value="Beta-gal/glucu_dom_sf"/>
</dbReference>
<evidence type="ECO:0000256" key="4">
    <source>
        <dbReference type="RuleBase" id="RU361154"/>
    </source>
</evidence>
<dbReference type="InterPro" id="IPR006103">
    <property type="entry name" value="Glyco_hydro_2_cat"/>
</dbReference>
<dbReference type="Gene3D" id="2.60.40.10">
    <property type="entry name" value="Immunoglobulins"/>
    <property type="match status" value="1"/>
</dbReference>
<dbReference type="Proteomes" id="UP000003571">
    <property type="component" value="Unassembled WGS sequence"/>
</dbReference>
<keyword evidence="2 4" id="KW-0378">Hydrolase</keyword>
<evidence type="ECO:0000256" key="3">
    <source>
        <dbReference type="ARBA" id="ARBA00023295"/>
    </source>
</evidence>
<dbReference type="PANTHER" id="PTHR42732:SF1">
    <property type="entry name" value="BETA-MANNOSIDASE"/>
    <property type="match status" value="1"/>
</dbReference>
<evidence type="ECO:0000259" key="7">
    <source>
        <dbReference type="Pfam" id="PF02837"/>
    </source>
</evidence>
<feature type="domain" description="Glycosyl hydrolases family 2 sugar binding" evidence="7">
    <location>
        <begin position="79"/>
        <end position="184"/>
    </location>
</feature>
<reference evidence="8 9" key="1">
    <citation type="submission" date="2011-09" db="EMBL/GenBank/DDBJ databases">
        <title>The draft genome of Treponema saccharophilum DSM 2985.</title>
        <authorList>
            <consortium name="US DOE Joint Genome Institute (JGI-PGF)"/>
            <person name="Lucas S."/>
            <person name="Copeland A."/>
            <person name="Lapidus A."/>
            <person name="Glavina del Rio T."/>
            <person name="Dalin E."/>
            <person name="Tice H."/>
            <person name="Bruce D."/>
            <person name="Goodwin L."/>
            <person name="Pitluck S."/>
            <person name="Peters L."/>
            <person name="Kyrpides N."/>
            <person name="Mavromatis K."/>
            <person name="Ivanova N."/>
            <person name="Markowitz V."/>
            <person name="Cheng J.-F."/>
            <person name="Hugenholtz P."/>
            <person name="Woyke T."/>
            <person name="Wu D."/>
            <person name="Gronow S."/>
            <person name="Wellnitz S."/>
            <person name="Brambilla E."/>
            <person name="Klenk H.-P."/>
            <person name="Eisen J.A."/>
        </authorList>
    </citation>
    <scope>NUCLEOTIDE SEQUENCE [LARGE SCALE GENOMIC DNA]</scope>
    <source>
        <strain evidence="8 9">DSM 2985</strain>
    </source>
</reference>
<evidence type="ECO:0000256" key="2">
    <source>
        <dbReference type="ARBA" id="ARBA00022801"/>
    </source>
</evidence>
<dbReference type="PROSITE" id="PS00719">
    <property type="entry name" value="GLYCOSYL_HYDROL_F2_1"/>
    <property type="match status" value="1"/>
</dbReference>
<feature type="domain" description="Glycoside hydrolase family 2 catalytic" evidence="6">
    <location>
        <begin position="311"/>
        <end position="505"/>
    </location>
</feature>
<evidence type="ECO:0000259" key="6">
    <source>
        <dbReference type="Pfam" id="PF02836"/>
    </source>
</evidence>
<dbReference type="EMBL" id="AGRW01000051">
    <property type="protein sequence ID" value="EIC01318.1"/>
    <property type="molecule type" value="Genomic_DNA"/>
</dbReference>
<dbReference type="Pfam" id="PF00703">
    <property type="entry name" value="Glyco_hydro_2"/>
    <property type="match status" value="1"/>
</dbReference>